<dbReference type="InterPro" id="IPR028082">
    <property type="entry name" value="Peripla_BP_I"/>
</dbReference>
<evidence type="ECO:0000256" key="1">
    <source>
        <dbReference type="ARBA" id="ARBA00010062"/>
    </source>
</evidence>
<dbReference type="Gene3D" id="3.40.50.2300">
    <property type="match status" value="2"/>
</dbReference>
<gene>
    <name evidence="5" type="ORF">ABLV49_12095</name>
</gene>
<feature type="chain" id="PRO_5043515339" evidence="3">
    <location>
        <begin position="26"/>
        <end position="382"/>
    </location>
</feature>
<dbReference type="CDD" id="cd06326">
    <property type="entry name" value="PBP1_ABC_ligand_binding-like"/>
    <property type="match status" value="1"/>
</dbReference>
<accession>A0AAU7LM17</accession>
<protein>
    <submittedName>
        <fullName evidence="5">ABC transporter substrate-binding protein</fullName>
    </submittedName>
</protein>
<evidence type="ECO:0000259" key="4">
    <source>
        <dbReference type="Pfam" id="PF13458"/>
    </source>
</evidence>
<organism evidence="5">
    <name type="scientific">Polaromonas hydrogenivorans</name>
    <dbReference type="NCBI Taxonomy" id="335476"/>
    <lineage>
        <taxon>Bacteria</taxon>
        <taxon>Pseudomonadati</taxon>
        <taxon>Pseudomonadota</taxon>
        <taxon>Betaproteobacteria</taxon>
        <taxon>Burkholderiales</taxon>
        <taxon>Comamonadaceae</taxon>
        <taxon>Polaromonas</taxon>
    </lineage>
</organism>
<proteinExistence type="inferred from homology"/>
<evidence type="ECO:0000256" key="3">
    <source>
        <dbReference type="SAM" id="SignalP"/>
    </source>
</evidence>
<reference evidence="5" key="1">
    <citation type="submission" date="2024-05" db="EMBL/GenBank/DDBJ databases">
        <authorList>
            <person name="Bunk B."/>
            <person name="Swiderski J."/>
            <person name="Sproer C."/>
            <person name="Thiel V."/>
        </authorList>
    </citation>
    <scope>NUCLEOTIDE SEQUENCE</scope>
    <source>
        <strain evidence="5">DSM 17735</strain>
    </source>
</reference>
<sequence>MRQTPQIFLSMACGLFLCASGPAGAADVVFAQIASQSNPASMDNAKGLTTGIQVYFEALNAKGGVNGNKLKLEVHDDGLQAKNMVELTGKLIDNPSIVGLVGFLNTAGMTMLAKENTFGKSAIALIAPMQGDKNVVEAENVFPLRSGYADEIDALLKEAKNWGKDTVSIVNMNIGFGPILAELAQKRATDLGLKVVSHSVVDFSPDAQAASVSAAVKSVVAAHPKAILVLAAGMPAFEFIKAVRAVPEGLGQIYGLSVLRHSDLIAITGVNKARGIVLSQATPYPFTSTKPVITEYQAAMKAYDPKAALSFSSLEGFLGAKIAAEAVRRTGANPSRERVLGALKTMQEYNLGGISVNYSAQARKGWGGVDLTIINATGNLQK</sequence>
<dbReference type="AlphaFoldDB" id="A0AAU7LM17"/>
<feature type="signal peptide" evidence="3">
    <location>
        <begin position="1"/>
        <end position="25"/>
    </location>
</feature>
<dbReference type="RefSeq" id="WP_349276694.1">
    <property type="nucleotide sequence ID" value="NZ_CBCSCU010000011.1"/>
</dbReference>
<dbReference type="PANTHER" id="PTHR47235">
    <property type="entry name" value="BLR6548 PROTEIN"/>
    <property type="match status" value="1"/>
</dbReference>
<dbReference type="SUPFAM" id="SSF53822">
    <property type="entry name" value="Periplasmic binding protein-like I"/>
    <property type="match status" value="1"/>
</dbReference>
<comment type="similarity">
    <text evidence="1">Belongs to the leucine-binding protein family.</text>
</comment>
<dbReference type="InterPro" id="IPR028081">
    <property type="entry name" value="Leu-bd"/>
</dbReference>
<evidence type="ECO:0000256" key="2">
    <source>
        <dbReference type="ARBA" id="ARBA00022729"/>
    </source>
</evidence>
<dbReference type="PANTHER" id="PTHR47235:SF1">
    <property type="entry name" value="BLR6548 PROTEIN"/>
    <property type="match status" value="1"/>
</dbReference>
<feature type="domain" description="Leucine-binding protein" evidence="4">
    <location>
        <begin position="33"/>
        <end position="365"/>
    </location>
</feature>
<dbReference type="EMBL" id="CP157675">
    <property type="protein sequence ID" value="XBP68656.1"/>
    <property type="molecule type" value="Genomic_DNA"/>
</dbReference>
<dbReference type="Pfam" id="PF13458">
    <property type="entry name" value="Peripla_BP_6"/>
    <property type="match status" value="1"/>
</dbReference>
<evidence type="ECO:0000313" key="5">
    <source>
        <dbReference type="EMBL" id="XBP68656.1"/>
    </source>
</evidence>
<name>A0AAU7LM17_9BURK</name>
<keyword evidence="2 3" id="KW-0732">Signal</keyword>